<dbReference type="Gene3D" id="3.30.1490.20">
    <property type="entry name" value="ATP-grasp fold, A domain"/>
    <property type="match status" value="1"/>
</dbReference>
<dbReference type="SUPFAM" id="SSF52440">
    <property type="entry name" value="PreATP-grasp domain"/>
    <property type="match status" value="1"/>
</dbReference>
<evidence type="ECO:0000256" key="6">
    <source>
        <dbReference type="SAM" id="MobiDB-lite"/>
    </source>
</evidence>
<proteinExistence type="inferred from homology"/>
<dbReference type="eggNOG" id="KOG3895">
    <property type="taxonomic scope" value="Eukaryota"/>
</dbReference>
<dbReference type="PRINTS" id="PR01368">
    <property type="entry name" value="SYNAPSIN"/>
</dbReference>
<accession>A0A1S0UGH3</accession>
<feature type="compositionally biased region" description="Low complexity" evidence="6">
    <location>
        <begin position="36"/>
        <end position="51"/>
    </location>
</feature>
<evidence type="ECO:0000256" key="5">
    <source>
        <dbReference type="PROSITE-ProRule" id="PRU00409"/>
    </source>
</evidence>
<dbReference type="Pfam" id="PF02078">
    <property type="entry name" value="Synapsin"/>
    <property type="match status" value="1"/>
</dbReference>
<dbReference type="GO" id="GO:0005524">
    <property type="term" value="F:ATP binding"/>
    <property type="evidence" value="ECO:0007669"/>
    <property type="project" value="UniProtKB-UniRule"/>
</dbReference>
<keyword evidence="5" id="KW-0067">ATP-binding</keyword>
<dbReference type="FunCoup" id="A0A1I7VYX7">
    <property type="interactions" value="443"/>
</dbReference>
<dbReference type="PANTHER" id="PTHR10841:SF17">
    <property type="entry name" value="SYNAPSIN"/>
    <property type="match status" value="1"/>
</dbReference>
<dbReference type="AlphaFoldDB" id="A0A1I7VYX7"/>
<dbReference type="GO" id="GO:0007269">
    <property type="term" value="P:neurotransmitter secretion"/>
    <property type="evidence" value="ECO:0007669"/>
    <property type="project" value="InterPro"/>
</dbReference>
<keyword evidence="9" id="KW-1185">Reference proteome</keyword>
<feature type="compositionally biased region" description="Low complexity" evidence="6">
    <location>
        <begin position="495"/>
        <end position="509"/>
    </location>
</feature>
<keyword evidence="2" id="KW-0597">Phosphoprotein</keyword>
<dbReference type="WBParaSite" id="EN70_7815">
    <property type="protein sequence ID" value="EN70_7815"/>
    <property type="gene ID" value="EN70_7815"/>
</dbReference>
<dbReference type="InterPro" id="IPR013815">
    <property type="entry name" value="ATP_grasp_subdomain_1"/>
</dbReference>
<comment type="similarity">
    <text evidence="1">Belongs to the synapsin family.</text>
</comment>
<dbReference type="Pfam" id="PF02750">
    <property type="entry name" value="Synapsin_C"/>
    <property type="match status" value="1"/>
</dbReference>
<dbReference type="GO" id="GO:0046872">
    <property type="term" value="F:metal ion binding"/>
    <property type="evidence" value="ECO:0007669"/>
    <property type="project" value="InterPro"/>
</dbReference>
<name>A0A1I7VYX7_LOALO</name>
<dbReference type="InterPro" id="IPR020898">
    <property type="entry name" value="Synapsin_ATP-bd_dom"/>
</dbReference>
<dbReference type="InterPro" id="IPR016185">
    <property type="entry name" value="PreATP-grasp_dom_sf"/>
</dbReference>
<dbReference type="GeneID" id="9950240"/>
<dbReference type="KEGG" id="loa:LOAG_18219"/>
<comment type="subcellular location">
    <subcellularLocation>
        <location evidence="4">Synapse</location>
    </subcellularLocation>
</comment>
<sequence>MESISSGVNFLRRRFSSQDIEDDDKSTPASVFGGRSPQQQQQAQQSSNTSSHIQNGPPNSFSLAGLANKVSSAISAPTSPSKQSISMYSQVQGITKNLMQAATNAASYIQGPHKCILVIDDRRIDWGKYFRNNRTGWQLRIEQAPFSEIHVCCHSNHKCTVDILELGKEYKRMHPDFVLFRQNVNSEKGDYTNIVLALLKGGVQTLNNPESVRIFLNKNWTFNRLQWICETAGPNVIPLIEQTYYPSFDHFSVQPRFPIVIRVGHGSHGLGKMKIDDENHMLEVENMLRSIKPVEVFTEPFIETKYDIHLQKIGAETRAYIRKGISNDWKSNAGSAMLEKISLSNRQKQWLTTISEAFGGLEVFGVDILVAKDGREIIHDVNDVITLLGDSQEDDRRAIADLVQAHIMQSTQRVTQQIAAATRGVNTPPVPPPRPQSTNVSRSSTLETNMPGEATMNSDDKLSRKTSIGQKTPQPPRPVRQSSKQGKEPPGSGGSLQQQQHQDDTMGQLKRTFAGIFGEVQ</sequence>
<dbReference type="CTD" id="9950240"/>
<keyword evidence="5" id="KW-0547">Nucleotide-binding</keyword>
<dbReference type="Gene3D" id="3.30.470.20">
    <property type="entry name" value="ATP-grasp fold, B domain"/>
    <property type="match status" value="1"/>
</dbReference>
<dbReference type="InterPro" id="IPR011761">
    <property type="entry name" value="ATP-grasp"/>
</dbReference>
<dbReference type="STRING" id="7209.A0A1I7VYX7"/>
<feature type="region of interest" description="Disordered" evidence="6">
    <location>
        <begin position="14"/>
        <end position="61"/>
    </location>
</feature>
<reference evidence="10" key="2">
    <citation type="submission" date="2016-11" db="UniProtKB">
        <authorList>
            <consortium name="WormBaseParasite"/>
        </authorList>
    </citation>
    <scope>IDENTIFICATION</scope>
</reference>
<dbReference type="OrthoDB" id="10249572at2759"/>
<evidence type="ECO:0000256" key="1">
    <source>
        <dbReference type="ARBA" id="ARBA00008243"/>
    </source>
</evidence>
<dbReference type="InterPro" id="IPR020897">
    <property type="entry name" value="Synapsin_pre-ATP-grasp_dom"/>
</dbReference>
<dbReference type="PANTHER" id="PTHR10841">
    <property type="entry name" value="SYNAPSIN"/>
    <property type="match status" value="1"/>
</dbReference>
<feature type="compositionally biased region" description="Polar residues" evidence="6">
    <location>
        <begin position="436"/>
        <end position="448"/>
    </location>
</feature>
<reference evidence="8 9" key="1">
    <citation type="submission" date="2012-04" db="EMBL/GenBank/DDBJ databases">
        <title>The Genome Sequence of Loa loa.</title>
        <authorList>
            <consortium name="The Broad Institute Genome Sequencing Platform"/>
            <consortium name="Broad Institute Genome Sequencing Center for Infectious Disease"/>
            <person name="Nutman T.B."/>
            <person name="Fink D.L."/>
            <person name="Russ C."/>
            <person name="Young S."/>
            <person name="Zeng Q."/>
            <person name="Gargeya S."/>
            <person name="Alvarado L."/>
            <person name="Berlin A."/>
            <person name="Chapman S.B."/>
            <person name="Chen Z."/>
            <person name="Freedman E."/>
            <person name="Gellesch M."/>
            <person name="Goldberg J."/>
            <person name="Griggs A."/>
            <person name="Gujja S."/>
            <person name="Heilman E.R."/>
            <person name="Heiman D."/>
            <person name="Howarth C."/>
            <person name="Mehta T."/>
            <person name="Neiman D."/>
            <person name="Pearson M."/>
            <person name="Roberts A."/>
            <person name="Saif S."/>
            <person name="Shea T."/>
            <person name="Shenoy N."/>
            <person name="Sisk P."/>
            <person name="Stolte C."/>
            <person name="Sykes S."/>
            <person name="White J."/>
            <person name="Yandava C."/>
            <person name="Haas B."/>
            <person name="Henn M.R."/>
            <person name="Nusbaum C."/>
            <person name="Birren B."/>
        </authorList>
    </citation>
    <scope>NUCLEOTIDE SEQUENCE [LARGE SCALE GENOMIC DNA]</scope>
</reference>
<evidence type="ECO:0000256" key="2">
    <source>
        <dbReference type="ARBA" id="ARBA00022553"/>
    </source>
</evidence>
<evidence type="ECO:0000259" key="7">
    <source>
        <dbReference type="PROSITE" id="PS50975"/>
    </source>
</evidence>
<evidence type="ECO:0000313" key="8">
    <source>
        <dbReference type="EMBL" id="EJD74468.1"/>
    </source>
</evidence>
<dbReference type="PROSITE" id="PS50975">
    <property type="entry name" value="ATP_GRASP"/>
    <property type="match status" value="1"/>
</dbReference>
<dbReference type="InterPro" id="IPR001359">
    <property type="entry name" value="Synapsin"/>
</dbReference>
<dbReference type="GO" id="GO:0030672">
    <property type="term" value="C:synaptic vesicle membrane"/>
    <property type="evidence" value="ECO:0007669"/>
    <property type="project" value="TreeGrafter"/>
</dbReference>
<gene>
    <name evidence="8 10" type="ORF">LOAG_18219</name>
</gene>
<dbReference type="RefSeq" id="XP_020305387.1">
    <property type="nucleotide sequence ID" value="XM_020450883.1"/>
</dbReference>
<evidence type="ECO:0000256" key="3">
    <source>
        <dbReference type="ARBA" id="ARBA00023018"/>
    </source>
</evidence>
<dbReference type="SUPFAM" id="SSF56059">
    <property type="entry name" value="Glutathione synthetase ATP-binding domain-like"/>
    <property type="match status" value="1"/>
</dbReference>
<dbReference type="GO" id="GO:0007274">
    <property type="term" value="P:neuromuscular synaptic transmission"/>
    <property type="evidence" value="ECO:0007669"/>
    <property type="project" value="EnsemblMetazoa"/>
</dbReference>
<dbReference type="OMA" id="IGSAYKC"/>
<protein>
    <submittedName>
        <fullName evidence="8 10">Synapsin Ib</fullName>
    </submittedName>
</protein>
<evidence type="ECO:0000256" key="4">
    <source>
        <dbReference type="ARBA" id="ARBA00034103"/>
    </source>
</evidence>
<keyword evidence="3" id="KW-0770">Synapse</keyword>
<dbReference type="Gene3D" id="3.40.50.20">
    <property type="match status" value="1"/>
</dbReference>
<evidence type="ECO:0000313" key="10">
    <source>
        <dbReference type="WBParaSite" id="EN70_7815"/>
    </source>
</evidence>
<dbReference type="GO" id="GO:0036062">
    <property type="term" value="C:presynaptic periactive zone"/>
    <property type="evidence" value="ECO:0007669"/>
    <property type="project" value="EnsemblMetazoa"/>
</dbReference>
<organism evidence="9 10">
    <name type="scientific">Loa loa</name>
    <name type="common">Eye worm</name>
    <name type="synonym">Filaria loa</name>
    <dbReference type="NCBI Taxonomy" id="7209"/>
    <lineage>
        <taxon>Eukaryota</taxon>
        <taxon>Metazoa</taxon>
        <taxon>Ecdysozoa</taxon>
        <taxon>Nematoda</taxon>
        <taxon>Chromadorea</taxon>
        <taxon>Rhabditida</taxon>
        <taxon>Spirurina</taxon>
        <taxon>Spiruromorpha</taxon>
        <taxon>Filarioidea</taxon>
        <taxon>Onchocercidae</taxon>
        <taxon>Loa</taxon>
    </lineage>
</organism>
<accession>A0A1I7VYX7</accession>
<dbReference type="EMBL" id="JH712294">
    <property type="protein sequence ID" value="EJD74468.1"/>
    <property type="molecule type" value="Genomic_DNA"/>
</dbReference>
<evidence type="ECO:0000313" key="9">
    <source>
        <dbReference type="Proteomes" id="UP000095285"/>
    </source>
</evidence>
<dbReference type="InParanoid" id="A0A1I7VYX7"/>
<feature type="domain" description="ATP-grasp" evidence="7">
    <location>
        <begin position="226"/>
        <end position="411"/>
    </location>
</feature>
<feature type="region of interest" description="Disordered" evidence="6">
    <location>
        <begin position="423"/>
        <end position="521"/>
    </location>
</feature>
<feature type="compositionally biased region" description="Polar residues" evidence="6">
    <location>
        <begin position="52"/>
        <end position="61"/>
    </location>
</feature>
<dbReference type="Proteomes" id="UP000095285">
    <property type="component" value="Unassembled WGS sequence"/>
</dbReference>